<keyword evidence="6" id="KW-1185">Reference proteome</keyword>
<dbReference type="SUPFAM" id="SSF47240">
    <property type="entry name" value="Ferritin-like"/>
    <property type="match status" value="1"/>
</dbReference>
<dbReference type="RefSeq" id="WP_017488495.1">
    <property type="nucleotide sequence ID" value="NZ_BAABAG010000003.1"/>
</dbReference>
<feature type="domain" description="Ferritin/DPS" evidence="4">
    <location>
        <begin position="25"/>
        <end position="165"/>
    </location>
</feature>
<dbReference type="PROSITE" id="PS00819">
    <property type="entry name" value="DPS_2"/>
    <property type="match status" value="1"/>
</dbReference>
<sequence length="209" mass="22201">MAAEKNDAAFTVPGLALKNGHRVAEILQGRLHALNDLQLTLKHAHWNVVGPGFIGVHEMLDPQIETVRAMVDVVAERIATLGVSPEGTPGALVAARTWDDYALGRASTLEHLAALDLVYDGVVTDHRAAIETVGELDPVSEDMLIGQVAELELFQWFMRSFLTTVDGDLSHAGATRETVAAARVSGAQKAPAPTKGAAKKGAAKKAKKK</sequence>
<evidence type="ECO:0000313" key="5">
    <source>
        <dbReference type="EMBL" id="MBB5849901.1"/>
    </source>
</evidence>
<feature type="compositionally biased region" description="Low complexity" evidence="3">
    <location>
        <begin position="186"/>
        <end position="196"/>
    </location>
</feature>
<dbReference type="InterPro" id="IPR008331">
    <property type="entry name" value="Ferritin_DPS_dom"/>
</dbReference>
<dbReference type="InterPro" id="IPR012347">
    <property type="entry name" value="Ferritin-like"/>
</dbReference>
<proteinExistence type="inferred from homology"/>
<dbReference type="EMBL" id="JACHMW010000001">
    <property type="protein sequence ID" value="MBB5849901.1"/>
    <property type="molecule type" value="Genomic_DNA"/>
</dbReference>
<reference evidence="5 6" key="1">
    <citation type="submission" date="2020-08" db="EMBL/GenBank/DDBJ databases">
        <title>Sequencing the genomes of 1000 actinobacteria strains.</title>
        <authorList>
            <person name="Klenk H.-P."/>
        </authorList>
    </citation>
    <scope>NUCLEOTIDE SEQUENCE [LARGE SCALE GENOMIC DNA]</scope>
    <source>
        <strain evidence="5 6">DSM 17945</strain>
    </source>
</reference>
<dbReference type="CDD" id="cd01043">
    <property type="entry name" value="DPS"/>
    <property type="match status" value="1"/>
</dbReference>
<gene>
    <name evidence="5" type="ORF">HDA33_002465</name>
</gene>
<dbReference type="PANTHER" id="PTHR42932:SF3">
    <property type="entry name" value="DNA PROTECTION DURING STARVATION PROTEIN"/>
    <property type="match status" value="1"/>
</dbReference>
<feature type="compositionally biased region" description="Basic residues" evidence="3">
    <location>
        <begin position="197"/>
        <end position="209"/>
    </location>
</feature>
<dbReference type="InterPro" id="IPR002177">
    <property type="entry name" value="DPS_DNA-bd"/>
</dbReference>
<dbReference type="InterPro" id="IPR009078">
    <property type="entry name" value="Ferritin-like_SF"/>
</dbReference>
<dbReference type="GO" id="GO:0003677">
    <property type="term" value="F:DNA binding"/>
    <property type="evidence" value="ECO:0007669"/>
    <property type="project" value="UniProtKB-KW"/>
</dbReference>
<evidence type="ECO:0000256" key="1">
    <source>
        <dbReference type="ARBA" id="ARBA00009497"/>
    </source>
</evidence>
<dbReference type="GO" id="GO:0016722">
    <property type="term" value="F:oxidoreductase activity, acting on metal ions"/>
    <property type="evidence" value="ECO:0007669"/>
    <property type="project" value="InterPro"/>
</dbReference>
<dbReference type="Proteomes" id="UP000567246">
    <property type="component" value="Unassembled WGS sequence"/>
</dbReference>
<comment type="similarity">
    <text evidence="1 2">Belongs to the Dps family.</text>
</comment>
<evidence type="ECO:0000256" key="3">
    <source>
        <dbReference type="SAM" id="MobiDB-lite"/>
    </source>
</evidence>
<dbReference type="GO" id="GO:0008199">
    <property type="term" value="F:ferric iron binding"/>
    <property type="evidence" value="ECO:0007669"/>
    <property type="project" value="InterPro"/>
</dbReference>
<dbReference type="Pfam" id="PF00210">
    <property type="entry name" value="Ferritin"/>
    <property type="match status" value="1"/>
</dbReference>
<dbReference type="PROSITE" id="PS00818">
    <property type="entry name" value="DPS_1"/>
    <property type="match status" value="1"/>
</dbReference>
<evidence type="ECO:0000313" key="6">
    <source>
        <dbReference type="Proteomes" id="UP000567246"/>
    </source>
</evidence>
<dbReference type="InterPro" id="IPR023188">
    <property type="entry name" value="DPS_DNA-bd_CS"/>
</dbReference>
<accession>A0A4Y8ZF27</accession>
<dbReference type="Gene3D" id="1.20.1260.10">
    <property type="match status" value="1"/>
</dbReference>
<dbReference type="PRINTS" id="PR01346">
    <property type="entry name" value="HELNAPAPROT"/>
</dbReference>
<dbReference type="PANTHER" id="PTHR42932">
    <property type="entry name" value="GENERAL STRESS PROTEIN 20U"/>
    <property type="match status" value="1"/>
</dbReference>
<evidence type="ECO:0000259" key="4">
    <source>
        <dbReference type="Pfam" id="PF00210"/>
    </source>
</evidence>
<comment type="caution">
    <text evidence="5">The sequence shown here is derived from an EMBL/GenBank/DDBJ whole genome shotgun (WGS) entry which is preliminary data.</text>
</comment>
<name>A0A4Y8ZF27_9MICC</name>
<keyword evidence="5" id="KW-0238">DNA-binding</keyword>
<feature type="region of interest" description="Disordered" evidence="3">
    <location>
        <begin position="180"/>
        <end position="209"/>
    </location>
</feature>
<evidence type="ECO:0000256" key="2">
    <source>
        <dbReference type="RuleBase" id="RU003875"/>
    </source>
</evidence>
<dbReference type="AlphaFoldDB" id="A0A4Y8ZF27"/>
<organism evidence="5 6">
    <name type="scientific">Micrococcus endophyticus</name>
    <dbReference type="NCBI Taxonomy" id="455343"/>
    <lineage>
        <taxon>Bacteria</taxon>
        <taxon>Bacillati</taxon>
        <taxon>Actinomycetota</taxon>
        <taxon>Actinomycetes</taxon>
        <taxon>Micrococcales</taxon>
        <taxon>Micrococcaceae</taxon>
        <taxon>Micrococcus</taxon>
    </lineage>
</organism>
<protein>
    <submittedName>
        <fullName evidence="5">Starvation-inducible DNA-binding protein</fullName>
    </submittedName>
</protein>